<organism evidence="1 2">
    <name type="scientific">Larkinella arboricola</name>
    <dbReference type="NCBI Taxonomy" id="643671"/>
    <lineage>
        <taxon>Bacteria</taxon>
        <taxon>Pseudomonadati</taxon>
        <taxon>Bacteroidota</taxon>
        <taxon>Cytophagia</taxon>
        <taxon>Cytophagales</taxon>
        <taxon>Spirosomataceae</taxon>
        <taxon>Larkinella</taxon>
    </lineage>
</organism>
<dbReference type="Pfam" id="PF05139">
    <property type="entry name" value="Erythro_esteras"/>
    <property type="match status" value="1"/>
</dbReference>
<keyword evidence="2" id="KW-1185">Reference proteome</keyword>
<comment type="caution">
    <text evidence="1">The sequence shown here is derived from an EMBL/GenBank/DDBJ whole genome shotgun (WGS) entry which is preliminary data.</text>
</comment>
<protein>
    <submittedName>
        <fullName evidence="1">Erythromycin esterase-like protein</fullName>
    </submittedName>
</protein>
<dbReference type="PANTHER" id="PTHR31299:SF0">
    <property type="entry name" value="ESTERASE, PUTATIVE (AFU_ORTHOLOGUE AFUA_1G05850)-RELATED"/>
    <property type="match status" value="1"/>
</dbReference>
<dbReference type="Gene3D" id="3.30.1870.10">
    <property type="entry name" value="EreA-like, domain 2"/>
    <property type="match status" value="1"/>
</dbReference>
<accession>A0A327WSA1</accession>
<dbReference type="Gene3D" id="3.40.1660.10">
    <property type="entry name" value="EreA-like (biosynthetic domain)"/>
    <property type="match status" value="1"/>
</dbReference>
<dbReference type="PIRSF" id="PIRSF036794">
    <property type="entry name" value="UCP_erythr_ester"/>
    <property type="match status" value="1"/>
</dbReference>
<dbReference type="EMBL" id="QLMC01000005">
    <property type="protein sequence ID" value="RAJ94127.1"/>
    <property type="molecule type" value="Genomic_DNA"/>
</dbReference>
<dbReference type="SUPFAM" id="SSF159501">
    <property type="entry name" value="EreA/ChaN-like"/>
    <property type="match status" value="1"/>
</dbReference>
<reference evidence="1 2" key="1">
    <citation type="submission" date="2018-06" db="EMBL/GenBank/DDBJ databases">
        <title>Genomic Encyclopedia of Archaeal and Bacterial Type Strains, Phase II (KMG-II): from individual species to whole genera.</title>
        <authorList>
            <person name="Goeker M."/>
        </authorList>
    </citation>
    <scope>NUCLEOTIDE SEQUENCE [LARGE SCALE GENOMIC DNA]</scope>
    <source>
        <strain evidence="1 2">DSM 21851</strain>
    </source>
</reference>
<name>A0A327WSA1_LARAB</name>
<dbReference type="Gene3D" id="1.20.1440.30">
    <property type="entry name" value="Biosynthetic Protein domain"/>
    <property type="match status" value="1"/>
</dbReference>
<sequence length="463" mass="51534">MKNSKLFCLGWIVGSLATCQEGPSKNRQEEEMLITNLRDHSVTLSGESDLDSLLAQIGDARYVLLGEASHGTSEFYQWRAAITRRLIAEKGFTFVAVEGDWPAAYQVNQYLHGSPGQTREVLRAFMRWPTWMWANEEIAQLVDWMRTYNDQVNTASSSANGKVSFYGLDVYSLWESLDRLINDPQATNPEIRARAQEARQCLAAFEGDEQAYAIATLRGSRCNVALERLLEAVRSANAGTALEQVNREQNALVAVNAERYYYSMVRSDAESWNIRDQHMAATVDQLMALHGPTAKAIIWAHNTHVGDARFTDMAQAGMVNLGQLIRQAHEADGVYIVGFGTYQGEVIAGDYWGAPAERMPVPRALSGSWDELLYRVGPENKIVLLNQMPQEGVSAQERGQRAIGVVYNPSSERGNYVPTVLGKRYDGYVFINQTQALTPLPVQAEARRDNAKAPVGTYALIND</sequence>
<evidence type="ECO:0000313" key="2">
    <source>
        <dbReference type="Proteomes" id="UP000248790"/>
    </source>
</evidence>
<dbReference type="InterPro" id="IPR052036">
    <property type="entry name" value="Hydrolase/PRTase-associated"/>
</dbReference>
<evidence type="ECO:0000313" key="1">
    <source>
        <dbReference type="EMBL" id="RAJ94127.1"/>
    </source>
</evidence>
<dbReference type="GO" id="GO:0046677">
    <property type="term" value="P:response to antibiotic"/>
    <property type="evidence" value="ECO:0007669"/>
    <property type="project" value="InterPro"/>
</dbReference>
<dbReference type="PANTHER" id="PTHR31299">
    <property type="entry name" value="ESTERASE, PUTATIVE (AFU_ORTHOLOGUE AFUA_1G05850)-RELATED"/>
    <property type="match status" value="1"/>
</dbReference>
<dbReference type="AlphaFoldDB" id="A0A327WSA1"/>
<gene>
    <name evidence="1" type="ORF">LX87_04011</name>
</gene>
<proteinExistence type="predicted"/>
<dbReference type="RefSeq" id="WP_211325343.1">
    <property type="nucleotide sequence ID" value="NZ_QLMC01000005.1"/>
</dbReference>
<dbReference type="Proteomes" id="UP000248790">
    <property type="component" value="Unassembled WGS sequence"/>
</dbReference>
<dbReference type="CDD" id="cd14728">
    <property type="entry name" value="Ere-like"/>
    <property type="match status" value="1"/>
</dbReference>
<dbReference type="InterPro" id="IPR014622">
    <property type="entry name" value="UCP036794_erythomycin"/>
</dbReference>
<dbReference type="InterPro" id="IPR007815">
    <property type="entry name" value="Emycin_Estase"/>
</dbReference>